<dbReference type="Gene3D" id="1.10.10.10">
    <property type="entry name" value="Winged helix-like DNA-binding domain superfamily/Winged helix DNA-binding domain"/>
    <property type="match status" value="1"/>
</dbReference>
<evidence type="ECO:0000313" key="4">
    <source>
        <dbReference type="Proteomes" id="UP000682843"/>
    </source>
</evidence>
<dbReference type="InterPro" id="IPR011965">
    <property type="entry name" value="PaaX_trns_reg"/>
</dbReference>
<reference evidence="3 4" key="1">
    <citation type="submission" date="2019-02" db="EMBL/GenBank/DDBJ databases">
        <title>Emended description of the genus Rhodopseudomonas and description of Rhodopseudomonas albus sp. nov., a non-phototrophic, heavy-metal-tolerant bacterium isolated from garden soil.</title>
        <authorList>
            <person name="Bao Z."/>
            <person name="Cao W.W."/>
            <person name="Sato Y."/>
            <person name="Nishizawa T."/>
            <person name="Zhao J."/>
            <person name="Guo Y."/>
            <person name="Ohta H."/>
        </authorList>
    </citation>
    <scope>NUCLEOTIDE SEQUENCE [LARGE SCALE GENOMIC DNA]</scope>
    <source>
        <strain evidence="3 4">SK50-23</strain>
    </source>
</reference>
<dbReference type="Pfam" id="PF08223">
    <property type="entry name" value="PaaX_C"/>
    <property type="match status" value="1"/>
</dbReference>
<evidence type="ECO:0000259" key="1">
    <source>
        <dbReference type="Pfam" id="PF07848"/>
    </source>
</evidence>
<evidence type="ECO:0000313" key="3">
    <source>
        <dbReference type="EMBL" id="QUS41142.1"/>
    </source>
</evidence>
<dbReference type="Pfam" id="PF07848">
    <property type="entry name" value="PaaX"/>
    <property type="match status" value="1"/>
</dbReference>
<proteinExistence type="predicted"/>
<dbReference type="EMBL" id="CP036498">
    <property type="protein sequence ID" value="QUS41142.1"/>
    <property type="molecule type" value="Genomic_DNA"/>
</dbReference>
<name>A0ABX8ABR0_9BRAD</name>
<accession>A0ABX8ABR0</accession>
<dbReference type="PANTHER" id="PTHR30319:SF1">
    <property type="entry name" value="TRANSCRIPTIONAL REPRESSOR PAAX"/>
    <property type="match status" value="1"/>
</dbReference>
<gene>
    <name evidence="3" type="primary">paaX</name>
    <name evidence="3" type="ORF">RPMA_21565</name>
</gene>
<dbReference type="InterPro" id="IPR012906">
    <property type="entry name" value="PaaX-like_N"/>
</dbReference>
<dbReference type="InterPro" id="IPR013225">
    <property type="entry name" value="PaaX_C"/>
</dbReference>
<feature type="domain" description="Transcriptional repressor PaaX-like N-terminal" evidence="1">
    <location>
        <begin position="19"/>
        <end position="87"/>
    </location>
</feature>
<feature type="domain" description="Transcriptional repressor PaaX-like C-terminal" evidence="2">
    <location>
        <begin position="177"/>
        <end position="266"/>
    </location>
</feature>
<dbReference type="Proteomes" id="UP000682843">
    <property type="component" value="Chromosome"/>
</dbReference>
<dbReference type="NCBIfam" id="TIGR02277">
    <property type="entry name" value="PaaX_trns_reg"/>
    <property type="match status" value="1"/>
</dbReference>
<dbReference type="PANTHER" id="PTHR30319">
    <property type="entry name" value="PHENYLACETIC ACID REGULATOR-RELATED TRANSCRIPTIONAL REPRESSOR"/>
    <property type="match status" value="1"/>
</dbReference>
<dbReference type="InterPro" id="IPR036388">
    <property type="entry name" value="WH-like_DNA-bd_sf"/>
</dbReference>
<evidence type="ECO:0000259" key="2">
    <source>
        <dbReference type="Pfam" id="PF08223"/>
    </source>
</evidence>
<organism evidence="3 4">
    <name type="scientific">Tardiphaga alba</name>
    <dbReference type="NCBI Taxonomy" id="340268"/>
    <lineage>
        <taxon>Bacteria</taxon>
        <taxon>Pseudomonadati</taxon>
        <taxon>Pseudomonadota</taxon>
        <taxon>Alphaproteobacteria</taxon>
        <taxon>Hyphomicrobiales</taxon>
        <taxon>Nitrobacteraceae</taxon>
        <taxon>Tardiphaga</taxon>
    </lineage>
</organism>
<dbReference type="PIRSF" id="PIRSF020623">
    <property type="entry name" value="PaaX"/>
    <property type="match status" value="1"/>
</dbReference>
<dbReference type="SUPFAM" id="SSF46785">
    <property type="entry name" value="Winged helix' DNA-binding domain"/>
    <property type="match status" value="1"/>
</dbReference>
<dbReference type="Gene3D" id="1.20.58.1460">
    <property type="match status" value="1"/>
</dbReference>
<sequence>MTRDPLSLIVSQFKSETSRTGSLIITFYGDAILPRGGSVWLGTLLAFLELLAIDGGVVRTAMSRLAADGWLEREKIGRKSYYKLAADGRARFESGIRHVYHPHASDWEGRLELLLIGNGGDREAARAALGEAGFGSPMPGVWVAPAGAPVPAAAGDVIRLDVSASHEMGRRLIGEAWPLAEIGGAYRDFIETFTPLQAWLSKSGQLSPADAMLARVLLIHHYRRVLLRDPLLPAALLPADWPAAEARLLCGRIYQALLPPSEQWLDAFGESVTGKLPAPDTGLAERFAGI</sequence>
<protein>
    <submittedName>
        <fullName evidence="3">Phenylacetic acid degradation operon negative regulatory protein PaaX</fullName>
    </submittedName>
</protein>
<dbReference type="RefSeq" id="WP_211909744.1">
    <property type="nucleotide sequence ID" value="NZ_CP036498.1"/>
</dbReference>
<keyword evidence="4" id="KW-1185">Reference proteome</keyword>
<dbReference type="InterPro" id="IPR036390">
    <property type="entry name" value="WH_DNA-bd_sf"/>
</dbReference>